<dbReference type="EMBL" id="QXFV01001608">
    <property type="protein sequence ID" value="KAE9002074.1"/>
    <property type="molecule type" value="Genomic_DNA"/>
</dbReference>
<gene>
    <name evidence="2" type="ORF">PR001_g18354</name>
    <name evidence="1" type="ORF">PR002_g18740</name>
    <name evidence="3" type="ORF">PR003_g18483</name>
</gene>
<dbReference type="EMBL" id="QXFU01001630">
    <property type="protein sequence ID" value="KAE8998428.1"/>
    <property type="molecule type" value="Genomic_DNA"/>
</dbReference>
<dbReference type="Proteomes" id="UP000429607">
    <property type="component" value="Unassembled WGS sequence"/>
</dbReference>
<proteinExistence type="predicted"/>
<organism evidence="1 6">
    <name type="scientific">Phytophthora rubi</name>
    <dbReference type="NCBI Taxonomy" id="129364"/>
    <lineage>
        <taxon>Eukaryota</taxon>
        <taxon>Sar</taxon>
        <taxon>Stramenopiles</taxon>
        <taxon>Oomycota</taxon>
        <taxon>Peronosporomycetes</taxon>
        <taxon>Peronosporales</taxon>
        <taxon>Peronosporaceae</taxon>
        <taxon>Phytophthora</taxon>
    </lineage>
</organism>
<dbReference type="Proteomes" id="UP000434957">
    <property type="component" value="Unassembled WGS sequence"/>
</dbReference>
<dbReference type="EMBL" id="QXFT01001486">
    <property type="protein sequence ID" value="KAE9317394.1"/>
    <property type="molecule type" value="Genomic_DNA"/>
</dbReference>
<evidence type="ECO:0000313" key="6">
    <source>
        <dbReference type="Proteomes" id="UP000435112"/>
    </source>
</evidence>
<evidence type="ECO:0000313" key="1">
    <source>
        <dbReference type="EMBL" id="KAE8998428.1"/>
    </source>
</evidence>
<evidence type="ECO:0000313" key="2">
    <source>
        <dbReference type="EMBL" id="KAE9002074.1"/>
    </source>
</evidence>
<keyword evidence="5" id="KW-1185">Reference proteome</keyword>
<name>A0A6A3JYP5_9STRA</name>
<accession>A0A6A3JYP5</accession>
<comment type="caution">
    <text evidence="1">The sequence shown here is derived from an EMBL/GenBank/DDBJ whole genome shotgun (WGS) entry which is preliminary data.</text>
</comment>
<evidence type="ECO:0000313" key="5">
    <source>
        <dbReference type="Proteomes" id="UP000434957"/>
    </source>
</evidence>
<reference evidence="4 6" key="1">
    <citation type="submission" date="2018-09" db="EMBL/GenBank/DDBJ databases">
        <title>Genomic investigation of the strawberry pathogen Phytophthora fragariae indicates pathogenicity is determined by transcriptional variation in three key races.</title>
        <authorList>
            <person name="Adams T.M."/>
            <person name="Armitage A.D."/>
            <person name="Sobczyk M.K."/>
            <person name="Bates H.J."/>
            <person name="Dunwell J.M."/>
            <person name="Nellist C.F."/>
            <person name="Harrison R.J."/>
        </authorList>
    </citation>
    <scope>NUCLEOTIDE SEQUENCE [LARGE SCALE GENOMIC DNA]</scope>
    <source>
        <strain evidence="2 4">SCRP249</strain>
        <strain evidence="1 6">SCRP324</strain>
        <strain evidence="3 5">SCRP333</strain>
    </source>
</reference>
<dbReference type="AlphaFoldDB" id="A0A6A3JYP5"/>
<evidence type="ECO:0000313" key="4">
    <source>
        <dbReference type="Proteomes" id="UP000429607"/>
    </source>
</evidence>
<protein>
    <submittedName>
        <fullName evidence="1">Uncharacterized protein</fullName>
    </submittedName>
</protein>
<sequence length="71" mass="7960">MPNWTTNRSCLKKRLLVLTSTGWWTPVENLMRTTLKSHANCFIIVSANALLTTTSSSRHNMCSKRSTSACT</sequence>
<dbReference type="Proteomes" id="UP000435112">
    <property type="component" value="Unassembled WGS sequence"/>
</dbReference>
<evidence type="ECO:0000313" key="3">
    <source>
        <dbReference type="EMBL" id="KAE9317394.1"/>
    </source>
</evidence>